<gene>
    <name evidence="1" type="ORF">ERS137968_00189</name>
</gene>
<reference evidence="1 2" key="1">
    <citation type="submission" date="2015-03" db="EMBL/GenBank/DDBJ databases">
        <authorList>
            <consortium name="Pathogen Informatics"/>
            <person name="Murphy D."/>
        </authorList>
    </citation>
    <scope>NUCLEOTIDE SEQUENCE [LARGE SCALE GENOMIC DNA]</scope>
    <source>
        <strain evidence="2">type strain: CIP110230</strain>
    </source>
</reference>
<dbReference type="Proteomes" id="UP000044625">
    <property type="component" value="Unassembled WGS sequence"/>
</dbReference>
<keyword evidence="2" id="KW-1185">Reference proteome</keyword>
<evidence type="ECO:0000313" key="2">
    <source>
        <dbReference type="Proteomes" id="UP000044625"/>
    </source>
</evidence>
<sequence>MIRYIVLTITTMLSISSYGSNEYFCKTAMRTDHTIRETVKEKNWNGVLKVTDYENRFIVHFNGHYRMNDFDSDEISTLDENRMLNIKKEDDGSITFYKKERNNYIVMNNVNNKTHFELTLYSCHKSKKD</sequence>
<name>A0ABM9TLG5_9GAMM</name>
<proteinExistence type="predicted"/>
<evidence type="ECO:0000313" key="1">
    <source>
        <dbReference type="EMBL" id="CRY63365.1"/>
    </source>
</evidence>
<dbReference type="RefSeq" id="WP_050691816.1">
    <property type="nucleotide sequence ID" value="NZ_CAWMMU010000001.1"/>
</dbReference>
<protein>
    <submittedName>
        <fullName evidence="1">Uncharacterized protein</fullName>
    </submittedName>
</protein>
<comment type="caution">
    <text evidence="1">The sequence shown here is derived from an EMBL/GenBank/DDBJ whole genome shotgun (WGS) entry which is preliminary data.</text>
</comment>
<accession>A0ABM9TLG5</accession>
<organism evidence="1 2">
    <name type="scientific">Yersinia pekkanenii</name>
    <dbReference type="NCBI Taxonomy" id="1288385"/>
    <lineage>
        <taxon>Bacteria</taxon>
        <taxon>Pseudomonadati</taxon>
        <taxon>Pseudomonadota</taxon>
        <taxon>Gammaproteobacteria</taxon>
        <taxon>Enterobacterales</taxon>
        <taxon>Yersiniaceae</taxon>
        <taxon>Yersinia</taxon>
    </lineage>
</organism>
<dbReference type="EMBL" id="CWJL01000001">
    <property type="protein sequence ID" value="CRY63365.1"/>
    <property type="molecule type" value="Genomic_DNA"/>
</dbReference>